<evidence type="ECO:0000256" key="1">
    <source>
        <dbReference type="SAM" id="MobiDB-lite"/>
    </source>
</evidence>
<dbReference type="GO" id="GO:0006281">
    <property type="term" value="P:DNA repair"/>
    <property type="evidence" value="ECO:0007669"/>
    <property type="project" value="InterPro"/>
</dbReference>
<feature type="compositionally biased region" description="Basic residues" evidence="1">
    <location>
        <begin position="182"/>
        <end position="191"/>
    </location>
</feature>
<feature type="compositionally biased region" description="Basic and acidic residues" evidence="1">
    <location>
        <begin position="170"/>
        <end position="179"/>
    </location>
</feature>
<reference evidence="2" key="1">
    <citation type="journal article" date="2021" name="Proc. Natl. Acad. Sci. U.S.A.">
        <title>A Catalog of Tens of Thousands of Viruses from Human Metagenomes Reveals Hidden Associations with Chronic Diseases.</title>
        <authorList>
            <person name="Tisza M.J."/>
            <person name="Buck C.B."/>
        </authorList>
    </citation>
    <scope>NUCLEOTIDE SEQUENCE</scope>
    <source>
        <strain evidence="2">CtE0n6</strain>
    </source>
</reference>
<sequence length="191" mass="22724">MKDIREKEIIEVEFNEDNLSRFLKEYYKTHRKGKKTIIESPIARSMNKIITITNRIVQNTHKQNRGEYVKFVLRELGLEKLGINETDLKVEFVFPTKVRHDLDNVTAGLKEYLDSFTDLGVITDDDYLHIKSITSCARYEKGISKMIFKFMNCKYDKQAMEKAIEKERVRKEKREETLRQNKINKKKRGKK</sequence>
<organism evidence="2">
    <name type="scientific">virus sp. ctE0n6</name>
    <dbReference type="NCBI Taxonomy" id="2827985"/>
    <lineage>
        <taxon>Viruses</taxon>
    </lineage>
</organism>
<evidence type="ECO:0000313" key="2">
    <source>
        <dbReference type="EMBL" id="DAE29941.1"/>
    </source>
</evidence>
<dbReference type="GO" id="GO:0000287">
    <property type="term" value="F:magnesium ion binding"/>
    <property type="evidence" value="ECO:0007669"/>
    <property type="project" value="InterPro"/>
</dbReference>
<dbReference type="Gene3D" id="3.30.1330.70">
    <property type="entry name" value="Holliday junction resolvase RusA"/>
    <property type="match status" value="1"/>
</dbReference>
<protein>
    <submittedName>
        <fullName evidence="2">Endodeoxyribonuclease RusA</fullName>
    </submittedName>
</protein>
<dbReference type="EMBL" id="BK059101">
    <property type="protein sequence ID" value="DAE29941.1"/>
    <property type="molecule type" value="Genomic_DNA"/>
</dbReference>
<accession>A0A8S5RFV1</accession>
<dbReference type="SUPFAM" id="SSF103084">
    <property type="entry name" value="Holliday junction resolvase RusA"/>
    <property type="match status" value="1"/>
</dbReference>
<dbReference type="InterPro" id="IPR036614">
    <property type="entry name" value="RusA-like_sf"/>
</dbReference>
<proteinExistence type="predicted"/>
<dbReference type="GO" id="GO:0006310">
    <property type="term" value="P:DNA recombination"/>
    <property type="evidence" value="ECO:0007669"/>
    <property type="project" value="InterPro"/>
</dbReference>
<name>A0A8S5RFV1_9VIRU</name>
<feature type="region of interest" description="Disordered" evidence="1">
    <location>
        <begin position="170"/>
        <end position="191"/>
    </location>
</feature>